<sequence>MPFGALTHIGLGKEATWGTPVASTEYLQFVSEGINEEIEQIISAAQRGIVDESASFEGLHNIAGDISFEVYPNVLGHMLRAAFGEPVTTQPDATGSPTVYQHVFTPVQDNFSSLCALPPYTLEVHRDLEQAFQYTGAVVNDLTLSFGTDQKIMQGSAAVIAKTLQLIAKTAPSFEVTNPFLWHQAKISINGAENKDVQTLQFGVNNSLEGRTTLSGTREISRIRRTGRRTFPVNFTFDLSDLSEFNRFRAQQEVATRIELTGDVISGTFTYKLIIDIPKLRYTAFPINIGGSEQITAQATGVAKYDPASNFAMKVTLVNTKQSY</sequence>
<evidence type="ECO:0000313" key="1">
    <source>
        <dbReference type="EMBL" id="KXG42876.1"/>
    </source>
</evidence>
<dbReference type="EMBL" id="LSKU01000001">
    <property type="protein sequence ID" value="KXG42876.1"/>
    <property type="molecule type" value="Genomic_DNA"/>
</dbReference>
<gene>
    <name evidence="1" type="ORF">U473_01650</name>
</gene>
<dbReference type="Pfam" id="PF18906">
    <property type="entry name" value="Phage_tube_2"/>
    <property type="match status" value="1"/>
</dbReference>
<reference evidence="1 2" key="1">
    <citation type="submission" date="2016-02" db="EMBL/GenBank/DDBJ databases">
        <title>Draft Genome for Tepidibacillus decaturensis nov. sp. Strain Z9, an Anaerobic, Moderately Thermophilic and Heterotrophic Bacterium from Deep Subsurface of the Illinois Basin, USA.</title>
        <authorList>
            <person name="Dong Y."/>
            <person name="Chang J.Y."/>
            <person name="Sanford R."/>
            <person name="Fouke B.W."/>
        </authorList>
    </citation>
    <scope>NUCLEOTIDE SEQUENCE [LARGE SCALE GENOMIC DNA]</scope>
    <source>
        <strain evidence="1 2">Z9</strain>
    </source>
</reference>
<accession>A0A135L1P6</accession>
<dbReference type="OrthoDB" id="1680496at2"/>
<protein>
    <recommendedName>
        <fullName evidence="3">Phage tail protein</fullName>
    </recommendedName>
</protein>
<dbReference type="RefSeq" id="WP_068722740.1">
    <property type="nucleotide sequence ID" value="NZ_LSKU01000001.1"/>
</dbReference>
<comment type="caution">
    <text evidence="1">The sequence shown here is derived from an EMBL/GenBank/DDBJ whole genome shotgun (WGS) entry which is preliminary data.</text>
</comment>
<organism evidence="1 2">
    <name type="scientific">Tepidibacillus decaturensis</name>
    <dbReference type="NCBI Taxonomy" id="1413211"/>
    <lineage>
        <taxon>Bacteria</taxon>
        <taxon>Bacillati</taxon>
        <taxon>Bacillota</taxon>
        <taxon>Bacilli</taxon>
        <taxon>Bacillales</taxon>
        <taxon>Bacillaceae</taxon>
        <taxon>Tepidibacillus</taxon>
    </lineage>
</organism>
<dbReference type="InterPro" id="IPR044000">
    <property type="entry name" value="Phage_tube_2"/>
</dbReference>
<dbReference type="Proteomes" id="UP000070352">
    <property type="component" value="Unassembled WGS sequence"/>
</dbReference>
<name>A0A135L1P6_9BACI</name>
<dbReference type="AlphaFoldDB" id="A0A135L1P6"/>
<evidence type="ECO:0000313" key="2">
    <source>
        <dbReference type="Proteomes" id="UP000070352"/>
    </source>
</evidence>
<evidence type="ECO:0008006" key="3">
    <source>
        <dbReference type="Google" id="ProtNLM"/>
    </source>
</evidence>
<keyword evidence="2" id="KW-1185">Reference proteome</keyword>
<proteinExistence type="predicted"/>